<evidence type="ECO:0000256" key="1">
    <source>
        <dbReference type="ARBA" id="ARBA00010458"/>
    </source>
</evidence>
<dbReference type="Gene3D" id="3.10.129.10">
    <property type="entry name" value="Hotdog Thioesterase"/>
    <property type="match status" value="1"/>
</dbReference>
<dbReference type="PANTHER" id="PTHR11049">
    <property type="entry name" value="ACYL COENZYME A THIOESTER HYDROLASE"/>
    <property type="match status" value="1"/>
</dbReference>
<evidence type="ECO:0000256" key="2">
    <source>
        <dbReference type="ARBA" id="ARBA00022801"/>
    </source>
</evidence>
<dbReference type="InterPro" id="IPR040170">
    <property type="entry name" value="Cytosol_ACT"/>
</dbReference>
<proteinExistence type="inferred from homology"/>
<name>A0A369KT15_9BACT</name>
<dbReference type="GO" id="GO:0005829">
    <property type="term" value="C:cytosol"/>
    <property type="evidence" value="ECO:0007669"/>
    <property type="project" value="TreeGrafter"/>
</dbReference>
<sequence length="155" mass="17414">MQNSIDSETTTVMTVLMTPDMANFSGKVHGGHILKLLDQVAYVCASRYSGSYVVTLSVDQVFFRNPIHVGELVTFFASINYTGKSSMEVGIRVIAENTKTRKFTHVLSSYITMVAVDENSKAIKVPDLVITTEKQKERYSAAQQRRALREQNWTK</sequence>
<dbReference type="Proteomes" id="UP000253934">
    <property type="component" value="Unassembled WGS sequence"/>
</dbReference>
<dbReference type="InterPro" id="IPR006683">
    <property type="entry name" value="Thioestr_dom"/>
</dbReference>
<organism evidence="5 6">
    <name type="scientific">Spirobacillus cienkowskii</name>
    <dbReference type="NCBI Taxonomy" id="495820"/>
    <lineage>
        <taxon>Bacteria</taxon>
        <taxon>Pseudomonadati</taxon>
        <taxon>Bdellovibrionota</taxon>
        <taxon>Oligoflexia</taxon>
        <taxon>Silvanigrellales</taxon>
        <taxon>Spirobacillus</taxon>
    </lineage>
</organism>
<accession>A0A369KT15</accession>
<evidence type="ECO:0000313" key="5">
    <source>
        <dbReference type="EMBL" id="RDB36898.1"/>
    </source>
</evidence>
<dbReference type="CDD" id="cd03442">
    <property type="entry name" value="BFIT_BACH"/>
    <property type="match status" value="1"/>
</dbReference>
<dbReference type="SUPFAM" id="SSF54637">
    <property type="entry name" value="Thioesterase/thiol ester dehydrase-isomerase"/>
    <property type="match status" value="1"/>
</dbReference>
<dbReference type="RefSeq" id="WP_338636103.1">
    <property type="nucleotide sequence ID" value="NZ_CP146516.1"/>
</dbReference>
<keyword evidence="6" id="KW-1185">Reference proteome</keyword>
<dbReference type="InterPro" id="IPR029069">
    <property type="entry name" value="HotDog_dom_sf"/>
</dbReference>
<dbReference type="InterPro" id="IPR033120">
    <property type="entry name" value="HOTDOG_ACOT"/>
</dbReference>
<evidence type="ECO:0000259" key="4">
    <source>
        <dbReference type="PROSITE" id="PS51770"/>
    </source>
</evidence>
<feature type="domain" description="HotDog ACOT-type" evidence="4">
    <location>
        <begin position="7"/>
        <end position="119"/>
    </location>
</feature>
<dbReference type="GO" id="GO:0006637">
    <property type="term" value="P:acyl-CoA metabolic process"/>
    <property type="evidence" value="ECO:0007669"/>
    <property type="project" value="TreeGrafter"/>
</dbReference>
<evidence type="ECO:0000256" key="3">
    <source>
        <dbReference type="PROSITE-ProRule" id="PRU01106"/>
    </source>
</evidence>
<dbReference type="EMBL" id="QOVW01000018">
    <property type="protein sequence ID" value="RDB36898.1"/>
    <property type="molecule type" value="Genomic_DNA"/>
</dbReference>
<dbReference type="PANTHER" id="PTHR11049:SF16">
    <property type="entry name" value="PROTEIN VDLD"/>
    <property type="match status" value="1"/>
</dbReference>
<keyword evidence="2 3" id="KW-0378">Hydrolase</keyword>
<protein>
    <submittedName>
        <fullName evidence="5">Acyl-CoA thioesterase</fullName>
    </submittedName>
</protein>
<comment type="caution">
    <text evidence="5">The sequence shown here is derived from an EMBL/GenBank/DDBJ whole genome shotgun (WGS) entry which is preliminary data.</text>
</comment>
<dbReference type="GO" id="GO:0052816">
    <property type="term" value="F:long-chain fatty acyl-CoA hydrolase activity"/>
    <property type="evidence" value="ECO:0007669"/>
    <property type="project" value="TreeGrafter"/>
</dbReference>
<dbReference type="Pfam" id="PF03061">
    <property type="entry name" value="4HBT"/>
    <property type="match status" value="1"/>
</dbReference>
<evidence type="ECO:0000313" key="6">
    <source>
        <dbReference type="Proteomes" id="UP000253934"/>
    </source>
</evidence>
<gene>
    <name evidence="5" type="ORF">DCC88_02660</name>
</gene>
<dbReference type="AlphaFoldDB" id="A0A369KT15"/>
<reference evidence="5" key="1">
    <citation type="submission" date="2018-04" db="EMBL/GenBank/DDBJ databases">
        <title>Draft genome sequence of the Candidatus Spirobacillus cienkowskii, a pathogen of freshwater Daphnia species, reconstructed from hemolymph metagenomic reads.</title>
        <authorList>
            <person name="Bresciani L."/>
            <person name="Lemos L.N."/>
            <person name="Wale N."/>
            <person name="Lin J.Y."/>
            <person name="Fernandes G.R."/>
            <person name="Duffy M.A."/>
            <person name="Rodrigues J.M."/>
        </authorList>
    </citation>
    <scope>NUCLEOTIDE SEQUENCE [LARGE SCALE GENOMIC DNA]</scope>
    <source>
        <strain evidence="5">Binning01</strain>
    </source>
</reference>
<comment type="similarity">
    <text evidence="1">Belongs to the acyl coenzyme A hydrolase family.</text>
</comment>
<dbReference type="PROSITE" id="PS51770">
    <property type="entry name" value="HOTDOG_ACOT"/>
    <property type="match status" value="1"/>
</dbReference>